<organism evidence="2 3">
    <name type="scientific">Capsaspora owczarzaki (strain ATCC 30864)</name>
    <dbReference type="NCBI Taxonomy" id="595528"/>
    <lineage>
        <taxon>Eukaryota</taxon>
        <taxon>Filasterea</taxon>
        <taxon>Capsaspora</taxon>
    </lineage>
</organism>
<dbReference type="EMBL" id="KE346371">
    <property type="protein sequence ID" value="KJE96552.1"/>
    <property type="molecule type" value="Genomic_DNA"/>
</dbReference>
<dbReference type="InParanoid" id="A0A0D2VY04"/>
<protein>
    <submittedName>
        <fullName evidence="2">Uncharacterized protein</fullName>
    </submittedName>
</protein>
<evidence type="ECO:0000256" key="1">
    <source>
        <dbReference type="SAM" id="MobiDB-lite"/>
    </source>
</evidence>
<dbReference type="AlphaFoldDB" id="A0A0D2VY04"/>
<name>A0A0D2VY04_CAPO3</name>
<evidence type="ECO:0000313" key="3">
    <source>
        <dbReference type="Proteomes" id="UP000008743"/>
    </source>
</evidence>
<feature type="compositionally biased region" description="Polar residues" evidence="1">
    <location>
        <begin position="182"/>
        <end position="200"/>
    </location>
</feature>
<proteinExistence type="predicted"/>
<feature type="compositionally biased region" description="Low complexity" evidence="1">
    <location>
        <begin position="159"/>
        <end position="181"/>
    </location>
</feature>
<feature type="region of interest" description="Disordered" evidence="1">
    <location>
        <begin position="141"/>
        <end position="200"/>
    </location>
</feature>
<evidence type="ECO:0000313" key="2">
    <source>
        <dbReference type="EMBL" id="KJE96552.1"/>
    </source>
</evidence>
<keyword evidence="3" id="KW-1185">Reference proteome</keyword>
<dbReference type="Proteomes" id="UP000008743">
    <property type="component" value="Unassembled WGS sequence"/>
</dbReference>
<reference evidence="3" key="1">
    <citation type="submission" date="2011-02" db="EMBL/GenBank/DDBJ databases">
        <title>The Genome Sequence of Capsaspora owczarzaki ATCC 30864.</title>
        <authorList>
            <person name="Russ C."/>
            <person name="Cuomo C."/>
            <person name="Burger G."/>
            <person name="Gray M.W."/>
            <person name="Holland P.W.H."/>
            <person name="King N."/>
            <person name="Lang F.B.F."/>
            <person name="Roger A.J."/>
            <person name="Ruiz-Trillo I."/>
            <person name="Young S.K."/>
            <person name="Zeng Q."/>
            <person name="Gargeya S."/>
            <person name="Alvarado L."/>
            <person name="Berlin A."/>
            <person name="Chapman S.B."/>
            <person name="Chen Z."/>
            <person name="Freedman E."/>
            <person name="Gellesch M."/>
            <person name="Goldberg J."/>
            <person name="Griggs A."/>
            <person name="Gujja S."/>
            <person name="Heilman E."/>
            <person name="Heiman D."/>
            <person name="Howarth C."/>
            <person name="Mehta T."/>
            <person name="Neiman D."/>
            <person name="Pearson M."/>
            <person name="Roberts A."/>
            <person name="Saif S."/>
            <person name="Shea T."/>
            <person name="Shenoy N."/>
            <person name="Sisk P."/>
            <person name="Stolte C."/>
            <person name="Sykes S."/>
            <person name="White J."/>
            <person name="Yandava C."/>
            <person name="Haas B."/>
            <person name="Nusbaum C."/>
            <person name="Birren B."/>
        </authorList>
    </citation>
    <scope>NUCLEOTIDE SEQUENCE</scope>
    <source>
        <strain evidence="3">ATCC 30864</strain>
    </source>
</reference>
<sequence length="411" mass="44995">MRDNKWLSSSNSPHATRIWNALSDALGLTTGRMLPKLLDHSQLQCILQVLAEHLQAATTALSQFGKDTITTKQEKSLRYWLENAQKDHVEASQQCGTGVKLLQPATNDLGNALSIHLVQLSGQQTQACVYSLWGPETVVGSTSSQSSSGRATPRPQAPSSSNHMTSTASSSATDTISPSSSVQVSEPATRSSNQMTLTASSSATDTISQAVSPLSLSLQFCNARQQRPRAMFLQKEPPVNSDSGWYLMRSPKSREDASLVLTVLRSIHPHSTPFQSASVSSAVSASGSAEDHGSKLSDQYRKIVSEIYEGKKLELVSDTDPAALASLALHIDNIPFNTRRNEEFTLLLFTYFDVCDRCTLLYWKSKISQLLGIEQLQIVAVGWNRFHSRNTLWAEGDDQGTAPQWKQLIDE</sequence>
<accession>A0A0D2VY04</accession>
<gene>
    <name evidence="2" type="ORF">CAOG_006858</name>
</gene>